<evidence type="ECO:0000313" key="2">
    <source>
        <dbReference type="EMBL" id="PPQ72202.1"/>
    </source>
</evidence>
<comment type="caution">
    <text evidence="2">The sequence shown here is derived from an EMBL/GenBank/DDBJ whole genome shotgun (WGS) entry which is preliminary data.</text>
</comment>
<sequence length="105" mass="11668">MYALQAVAVADLGYAQHRRKNNTASPLQSLEKDMLTIRALAAYSYSIDAAQMSNSRQYGQLVRYLSVTMEIKAHHELTIATFETTLPGKLPQTTQPPPGDNDEGW</sequence>
<dbReference type="EMBL" id="NHYE01005469">
    <property type="protein sequence ID" value="PPQ72202.1"/>
    <property type="molecule type" value="Genomic_DNA"/>
</dbReference>
<feature type="region of interest" description="Disordered" evidence="1">
    <location>
        <begin position="85"/>
        <end position="105"/>
    </location>
</feature>
<name>A0A409W115_9AGAR</name>
<dbReference type="InParanoid" id="A0A409W115"/>
<dbReference type="AlphaFoldDB" id="A0A409W115"/>
<protein>
    <submittedName>
        <fullName evidence="2">Uncharacterized protein</fullName>
    </submittedName>
</protein>
<keyword evidence="3" id="KW-1185">Reference proteome</keyword>
<accession>A0A409W115</accession>
<dbReference type="Proteomes" id="UP000284706">
    <property type="component" value="Unassembled WGS sequence"/>
</dbReference>
<reference evidence="2 3" key="1">
    <citation type="journal article" date="2018" name="Evol. Lett.">
        <title>Horizontal gene cluster transfer increased hallucinogenic mushroom diversity.</title>
        <authorList>
            <person name="Reynolds H.T."/>
            <person name="Vijayakumar V."/>
            <person name="Gluck-Thaler E."/>
            <person name="Korotkin H.B."/>
            <person name="Matheny P.B."/>
            <person name="Slot J.C."/>
        </authorList>
    </citation>
    <scope>NUCLEOTIDE SEQUENCE [LARGE SCALE GENOMIC DNA]</scope>
    <source>
        <strain evidence="2 3">SRW20</strain>
    </source>
</reference>
<evidence type="ECO:0000256" key="1">
    <source>
        <dbReference type="SAM" id="MobiDB-lite"/>
    </source>
</evidence>
<evidence type="ECO:0000313" key="3">
    <source>
        <dbReference type="Proteomes" id="UP000284706"/>
    </source>
</evidence>
<proteinExistence type="predicted"/>
<gene>
    <name evidence="2" type="ORF">CVT26_006933</name>
</gene>
<organism evidence="2 3">
    <name type="scientific">Gymnopilus dilepis</name>
    <dbReference type="NCBI Taxonomy" id="231916"/>
    <lineage>
        <taxon>Eukaryota</taxon>
        <taxon>Fungi</taxon>
        <taxon>Dikarya</taxon>
        <taxon>Basidiomycota</taxon>
        <taxon>Agaricomycotina</taxon>
        <taxon>Agaricomycetes</taxon>
        <taxon>Agaricomycetidae</taxon>
        <taxon>Agaricales</taxon>
        <taxon>Agaricineae</taxon>
        <taxon>Hymenogastraceae</taxon>
        <taxon>Gymnopilus</taxon>
    </lineage>
</organism>